<dbReference type="Gene3D" id="1.10.510.10">
    <property type="entry name" value="Transferase(Phosphotransferase) domain 1"/>
    <property type="match status" value="1"/>
</dbReference>
<evidence type="ECO:0000313" key="4">
    <source>
        <dbReference type="WBParaSite" id="TCONS_00001567.p1"/>
    </source>
</evidence>
<proteinExistence type="predicted"/>
<dbReference type="InterPro" id="IPR000719">
    <property type="entry name" value="Prot_kinase_dom"/>
</dbReference>
<reference evidence="3" key="1">
    <citation type="submission" date="2015-08" db="UniProtKB">
        <authorList>
            <consortium name="WormBaseParasite"/>
        </authorList>
    </citation>
    <scope>IDENTIFICATION</scope>
</reference>
<dbReference type="STRING" id="6248.A0A0K0E1Q5"/>
<dbReference type="InterPro" id="IPR011009">
    <property type="entry name" value="Kinase-like_dom_sf"/>
</dbReference>
<feature type="domain" description="Protein kinase" evidence="1">
    <location>
        <begin position="33"/>
        <end position="327"/>
    </location>
</feature>
<dbReference type="WBParaSite" id="TCONS_00001567.p1">
    <property type="protein sequence ID" value="TCONS_00001567.p1"/>
    <property type="gene ID" value="XLOC_001444"/>
</dbReference>
<dbReference type="PANTHER" id="PTHR44167">
    <property type="entry name" value="OVARIAN-SPECIFIC SERINE/THREONINE-PROTEIN KINASE LOK-RELATED"/>
    <property type="match status" value="1"/>
</dbReference>
<dbReference type="GO" id="GO:0004672">
    <property type="term" value="F:protein kinase activity"/>
    <property type="evidence" value="ECO:0007669"/>
    <property type="project" value="InterPro"/>
</dbReference>
<evidence type="ECO:0000313" key="3">
    <source>
        <dbReference type="WBParaSite" id="SSTP_0000342300.1"/>
    </source>
</evidence>
<protein>
    <submittedName>
        <fullName evidence="3 4">Protein kinase domain-containing protein</fullName>
    </submittedName>
</protein>
<dbReference type="PANTHER" id="PTHR44167:SF24">
    <property type="entry name" value="SERINE_THREONINE-PROTEIN KINASE CHK2"/>
    <property type="match status" value="1"/>
</dbReference>
<dbReference type="Pfam" id="PF07714">
    <property type="entry name" value="PK_Tyr_Ser-Thr"/>
    <property type="match status" value="1"/>
</dbReference>
<dbReference type="PROSITE" id="PS50011">
    <property type="entry name" value="PROTEIN_KINASE_DOM"/>
    <property type="match status" value="1"/>
</dbReference>
<dbReference type="Proteomes" id="UP000035681">
    <property type="component" value="Unplaced"/>
</dbReference>
<sequence>MFVESLDQLLVNAKKIKNYIFYLLNLERIRYTIYNIKLLGIYMIDNKKIYTIKSCLIDICNLYNAYQNNTYVGIIRQVEIDKLNMTYFYSNSQFNELMEELRTIRHPNINGGPIIFHNKYFLPINDISITNEERLFFIYKKAQGIPLIDVMTDDSNPLRGNNEAVITLLTQLSDGLNYLHNKDIVHGELTPDCIYLQSNGMWAISYVGFFPTLSHLRCPGELRESITLYFKSPDAVQTNHIFTKEEDVWAFSIIIYNIYCDFDDYYFENLDPILQCEPDLCLLNIFENYGPFKGKNLIPEALYNLCAGGIWKKKEERITMNDIYEYIKTLTIDNDKIIGSDKNFNYEFAGNIASTIDSSQKPNYDEALYIFQTMIEKIFTHNNVTLQFDEEYDGI</sequence>
<keyword evidence="2" id="KW-1185">Reference proteome</keyword>
<evidence type="ECO:0000259" key="1">
    <source>
        <dbReference type="PROSITE" id="PS50011"/>
    </source>
</evidence>
<accession>A0A0K0E1Q5</accession>
<dbReference type="SUPFAM" id="SSF56112">
    <property type="entry name" value="Protein kinase-like (PK-like)"/>
    <property type="match status" value="1"/>
</dbReference>
<dbReference type="AlphaFoldDB" id="A0A0K0E1Q5"/>
<dbReference type="GO" id="GO:0005524">
    <property type="term" value="F:ATP binding"/>
    <property type="evidence" value="ECO:0007669"/>
    <property type="project" value="InterPro"/>
</dbReference>
<dbReference type="InterPro" id="IPR001245">
    <property type="entry name" value="Ser-Thr/Tyr_kinase_cat_dom"/>
</dbReference>
<name>A0A0K0E1Q5_STRER</name>
<dbReference type="SMART" id="SM00220">
    <property type="entry name" value="S_TKc"/>
    <property type="match status" value="1"/>
</dbReference>
<organism evidence="3">
    <name type="scientific">Strongyloides stercoralis</name>
    <name type="common">Threadworm</name>
    <dbReference type="NCBI Taxonomy" id="6248"/>
    <lineage>
        <taxon>Eukaryota</taxon>
        <taxon>Metazoa</taxon>
        <taxon>Ecdysozoa</taxon>
        <taxon>Nematoda</taxon>
        <taxon>Chromadorea</taxon>
        <taxon>Rhabditida</taxon>
        <taxon>Tylenchina</taxon>
        <taxon>Panagrolaimomorpha</taxon>
        <taxon>Strongyloidoidea</taxon>
        <taxon>Strongyloididae</taxon>
        <taxon>Strongyloides</taxon>
    </lineage>
</organism>
<dbReference type="WBParaSite" id="SSTP_0000342300.1">
    <property type="protein sequence ID" value="SSTP_0000342300.1"/>
    <property type="gene ID" value="SSTP_0000342300"/>
</dbReference>
<evidence type="ECO:0000313" key="2">
    <source>
        <dbReference type="Proteomes" id="UP000035681"/>
    </source>
</evidence>